<comment type="caution">
    <text evidence="2">The sequence shown here is derived from an EMBL/GenBank/DDBJ whole genome shotgun (WGS) entry which is preliminary data.</text>
</comment>
<organism evidence="2 3">
    <name type="scientific">Apiospora saccharicola</name>
    <dbReference type="NCBI Taxonomy" id="335842"/>
    <lineage>
        <taxon>Eukaryota</taxon>
        <taxon>Fungi</taxon>
        <taxon>Dikarya</taxon>
        <taxon>Ascomycota</taxon>
        <taxon>Pezizomycotina</taxon>
        <taxon>Sordariomycetes</taxon>
        <taxon>Xylariomycetidae</taxon>
        <taxon>Amphisphaeriales</taxon>
        <taxon>Apiosporaceae</taxon>
        <taxon>Apiospora</taxon>
    </lineage>
</organism>
<dbReference type="Proteomes" id="UP001446871">
    <property type="component" value="Unassembled WGS sequence"/>
</dbReference>
<feature type="compositionally biased region" description="Acidic residues" evidence="1">
    <location>
        <begin position="575"/>
        <end position="590"/>
    </location>
</feature>
<evidence type="ECO:0000256" key="1">
    <source>
        <dbReference type="SAM" id="MobiDB-lite"/>
    </source>
</evidence>
<reference evidence="2 3" key="1">
    <citation type="submission" date="2023-01" db="EMBL/GenBank/DDBJ databases">
        <title>Analysis of 21 Apiospora genomes using comparative genomics revels a genus with tremendous synthesis potential of carbohydrate active enzymes and secondary metabolites.</title>
        <authorList>
            <person name="Sorensen T."/>
        </authorList>
    </citation>
    <scope>NUCLEOTIDE SEQUENCE [LARGE SCALE GENOMIC DNA]</scope>
    <source>
        <strain evidence="2 3">CBS 83171</strain>
    </source>
</reference>
<sequence>MAGRRKSRATSNSTVSTVDEDALRFRKENTILKPAYPPDEKLSDNWPCFLLEDAVVYDSRGETASVLHVDFEGPYVIRGRLNIEQDQNIYRKPAIRVCFKNQGSHYHVIPVQKGHAKDKSAYIEIPKSTSYSIGVNDEDVPVIWAQGNSGWFEIAPSDKYTSMARAMFEAVILHYNIIAQYEAELTRTKEEEKKKPKNKQKKLQLKDITLDIDNVLFHYAVAVGDGVTHEEAIQRCKTHALFLLWQFPKHTQFYNWLSGQVPDVLLRVNSKLNIATGATKPEPERRASRQKTSESDLVEPKPKGKGKAMESQPAPRSLRSSQQVESPVVDLVDLTSDDQKPSRTRANKGKQRSTPDNKTNPEAPVDVEMRDFAQSEMALRPRTPAHQTPQLEPGLPTLLDVLNEERAKILEDLSHGKGKKHPDDMNHGTWQTRVYMSCKVQNYQAKEEIFTYFAKDLAHSLGPEWHKSGLYKWAKDNAKSRPTLQHITEQDILALTRRQKAPERAKPNRSAATVAETSGKVPIRSGRPTPKSAGLRPSLGGKKRPRGMDSDDDMDLDDGPVKKTAKTSEFFTDLENQELDDSEASEDEPLESSGMKALTRIAIHAERIPSMKPQGPNQTWTCQEPDCEYLVRSADEEEGQDLIRKHFDAHEKEASDEYKERELNKINLAMAEGERGHMPIKYAYIPPFLIQVYFPPSA</sequence>
<feature type="compositionally biased region" description="Basic residues" evidence="1">
    <location>
        <begin position="342"/>
        <end position="351"/>
    </location>
</feature>
<evidence type="ECO:0000313" key="2">
    <source>
        <dbReference type="EMBL" id="KAK8046194.1"/>
    </source>
</evidence>
<feature type="region of interest" description="Disordered" evidence="1">
    <location>
        <begin position="497"/>
        <end position="595"/>
    </location>
</feature>
<feature type="region of interest" description="Disordered" evidence="1">
    <location>
        <begin position="276"/>
        <end position="367"/>
    </location>
</feature>
<dbReference type="EMBL" id="JAQQWM010000009">
    <property type="protein sequence ID" value="KAK8046194.1"/>
    <property type="molecule type" value="Genomic_DNA"/>
</dbReference>
<gene>
    <name evidence="2" type="ORF">PG996_014258</name>
</gene>
<evidence type="ECO:0008006" key="4">
    <source>
        <dbReference type="Google" id="ProtNLM"/>
    </source>
</evidence>
<protein>
    <recommendedName>
        <fullName evidence="4">DNA (cytosine-5)-methyltransferase 1 replication foci domain-containing protein</fullName>
    </recommendedName>
</protein>
<accession>A0ABR1THU9</accession>
<feature type="compositionally biased region" description="Basic and acidic residues" evidence="1">
    <location>
        <begin position="281"/>
        <end position="302"/>
    </location>
</feature>
<name>A0ABR1THU9_9PEZI</name>
<keyword evidence="3" id="KW-1185">Reference proteome</keyword>
<proteinExistence type="predicted"/>
<evidence type="ECO:0000313" key="3">
    <source>
        <dbReference type="Proteomes" id="UP001446871"/>
    </source>
</evidence>